<dbReference type="Proteomes" id="UP000199476">
    <property type="component" value="Unassembled WGS sequence"/>
</dbReference>
<dbReference type="InterPro" id="IPR010898">
    <property type="entry name" value="Hpre_diP_synth_I"/>
</dbReference>
<feature type="transmembrane region" description="Helical" evidence="1">
    <location>
        <begin position="164"/>
        <end position="186"/>
    </location>
</feature>
<feature type="transmembrane region" description="Helical" evidence="1">
    <location>
        <begin position="129"/>
        <end position="152"/>
    </location>
</feature>
<dbReference type="Gene3D" id="1.10.1760.20">
    <property type="match status" value="1"/>
</dbReference>
<gene>
    <name evidence="2" type="ORF">SAMN04488692_11256</name>
</gene>
<evidence type="ECO:0000313" key="2">
    <source>
        <dbReference type="EMBL" id="SDL95728.1"/>
    </source>
</evidence>
<sequence>MIEKSLIIISVFIRIEVRDFMRSNRTRYVCLVGLLISIGLVLHIVESLIPMSYIVPGAKMGLANIASLLGMVIFGFKVGFLVLFFRIVLGSVIAGTFLSFNFMMSFSGGVLGFLLMGLVYYFASDYFSIIGVSIVGALFHNVGQIFTAMYIISNFGLVYYLPYLALLAIPAGLGIGLTVDFTWNYLFYSPLRGKA</sequence>
<dbReference type="InterPro" id="IPR014535">
    <property type="entry name" value="Hpre_diP_synt_I"/>
</dbReference>
<dbReference type="PIRSF" id="PIRSF027391">
    <property type="entry name" value="Hpre_diP_synt_I"/>
    <property type="match status" value="1"/>
</dbReference>
<evidence type="ECO:0000313" key="3">
    <source>
        <dbReference type="Proteomes" id="UP000199476"/>
    </source>
</evidence>
<accession>A0A1G9PAB9</accession>
<name>A0A1G9PAB9_9FIRM</name>
<organism evidence="2 3">
    <name type="scientific">Halarsenatibacter silvermanii</name>
    <dbReference type="NCBI Taxonomy" id="321763"/>
    <lineage>
        <taxon>Bacteria</taxon>
        <taxon>Bacillati</taxon>
        <taxon>Bacillota</taxon>
        <taxon>Clostridia</taxon>
        <taxon>Halanaerobiales</taxon>
        <taxon>Halarsenatibacteraceae</taxon>
        <taxon>Halarsenatibacter</taxon>
    </lineage>
</organism>
<feature type="transmembrane region" description="Helical" evidence="1">
    <location>
        <begin position="100"/>
        <end position="123"/>
    </location>
</feature>
<protein>
    <submittedName>
        <fullName evidence="2">Heptaprenyl diphosphate synthase</fullName>
    </submittedName>
</protein>
<keyword evidence="1" id="KW-1133">Transmembrane helix</keyword>
<dbReference type="AlphaFoldDB" id="A0A1G9PAB9"/>
<proteinExistence type="predicted"/>
<dbReference type="EMBL" id="FNGO01000012">
    <property type="protein sequence ID" value="SDL95728.1"/>
    <property type="molecule type" value="Genomic_DNA"/>
</dbReference>
<keyword evidence="1" id="KW-0812">Transmembrane</keyword>
<keyword evidence="1" id="KW-0472">Membrane</keyword>
<dbReference type="Pfam" id="PF07456">
    <property type="entry name" value="Hpre_diP_synt_I"/>
    <property type="match status" value="1"/>
</dbReference>
<feature type="transmembrane region" description="Helical" evidence="1">
    <location>
        <begin position="65"/>
        <end position="88"/>
    </location>
</feature>
<feature type="transmembrane region" description="Helical" evidence="1">
    <location>
        <begin position="28"/>
        <end position="45"/>
    </location>
</feature>
<keyword evidence="3" id="KW-1185">Reference proteome</keyword>
<reference evidence="2 3" key="1">
    <citation type="submission" date="2016-10" db="EMBL/GenBank/DDBJ databases">
        <authorList>
            <person name="de Groot N.N."/>
        </authorList>
    </citation>
    <scope>NUCLEOTIDE SEQUENCE [LARGE SCALE GENOMIC DNA]</scope>
    <source>
        <strain evidence="2 3">SLAS-1</strain>
    </source>
</reference>
<evidence type="ECO:0000256" key="1">
    <source>
        <dbReference type="SAM" id="Phobius"/>
    </source>
</evidence>
<dbReference type="STRING" id="321763.SAMN04488692_11256"/>